<feature type="transmembrane region" description="Helical" evidence="1">
    <location>
        <begin position="224"/>
        <end position="248"/>
    </location>
</feature>
<proteinExistence type="predicted"/>
<dbReference type="PANTHER" id="PTHR40076">
    <property type="entry name" value="MEMBRANE PROTEIN-RELATED"/>
    <property type="match status" value="1"/>
</dbReference>
<feature type="transmembrane region" description="Helical" evidence="1">
    <location>
        <begin position="66"/>
        <end position="94"/>
    </location>
</feature>
<dbReference type="Pfam" id="PF06161">
    <property type="entry name" value="DUF975"/>
    <property type="match status" value="1"/>
</dbReference>
<sequence length="271" mass="30447">MKAETIIKQQARNSLADQNWGVALAAFIFPACAFFMAQTVNSFSVIVRGASVEELANAPFARPEALLFFLLLQVLAVGILFVFSPVFVGAAKLYTDIAHGRQGRLSTLFGWFSGKHQYGRAVVFSLSLAVRNVLWALLCFFPCGFFVVLLRNFSVEGSGPLQEGIRLLWYFFLVLLILLGLALWVVLTSRYFLAPYLFLYKEELSAKACVMQSIFLMKKNKGRYLRLVLSFLPWLLSCFFVIPALYVVPYFQTACALSARWMLEEAGEGIP</sequence>
<dbReference type="EMBL" id="DVFW01000024">
    <property type="protein sequence ID" value="HIQ80576.1"/>
    <property type="molecule type" value="Genomic_DNA"/>
</dbReference>
<keyword evidence="1" id="KW-0812">Transmembrane</keyword>
<organism evidence="2 3">
    <name type="scientific">Candidatus Scatavimonas merdigallinarum</name>
    <dbReference type="NCBI Taxonomy" id="2840914"/>
    <lineage>
        <taxon>Bacteria</taxon>
        <taxon>Bacillati</taxon>
        <taxon>Bacillota</taxon>
        <taxon>Clostridia</taxon>
        <taxon>Eubacteriales</taxon>
        <taxon>Oscillospiraceae</taxon>
        <taxon>Oscillospiraceae incertae sedis</taxon>
        <taxon>Candidatus Scatavimonas</taxon>
    </lineage>
</organism>
<comment type="caution">
    <text evidence="2">The sequence shown here is derived from an EMBL/GenBank/DDBJ whole genome shotgun (WGS) entry which is preliminary data.</text>
</comment>
<keyword evidence="1" id="KW-0472">Membrane</keyword>
<name>A0A9D0ZI06_9FIRM</name>
<dbReference type="InterPro" id="IPR010380">
    <property type="entry name" value="DUF975"/>
</dbReference>
<evidence type="ECO:0000313" key="2">
    <source>
        <dbReference type="EMBL" id="HIQ80576.1"/>
    </source>
</evidence>
<evidence type="ECO:0000256" key="1">
    <source>
        <dbReference type="SAM" id="Phobius"/>
    </source>
</evidence>
<evidence type="ECO:0000313" key="3">
    <source>
        <dbReference type="Proteomes" id="UP000886787"/>
    </source>
</evidence>
<dbReference type="Proteomes" id="UP000886787">
    <property type="component" value="Unassembled WGS sequence"/>
</dbReference>
<feature type="transmembrane region" description="Helical" evidence="1">
    <location>
        <begin position="121"/>
        <end position="147"/>
    </location>
</feature>
<reference evidence="2" key="1">
    <citation type="submission" date="2020-10" db="EMBL/GenBank/DDBJ databases">
        <authorList>
            <person name="Gilroy R."/>
        </authorList>
    </citation>
    <scope>NUCLEOTIDE SEQUENCE</scope>
    <source>
        <strain evidence="2">ChiSjej1B19-3389</strain>
    </source>
</reference>
<protein>
    <submittedName>
        <fullName evidence="2">DUF975 family protein</fullName>
    </submittedName>
</protein>
<dbReference type="AlphaFoldDB" id="A0A9D0ZI06"/>
<accession>A0A9D0ZI06</accession>
<gene>
    <name evidence="2" type="ORF">IAD32_04735</name>
</gene>
<feature type="transmembrane region" description="Helical" evidence="1">
    <location>
        <begin position="167"/>
        <end position="187"/>
    </location>
</feature>
<feature type="transmembrane region" description="Helical" evidence="1">
    <location>
        <begin position="21"/>
        <end position="46"/>
    </location>
</feature>
<dbReference type="PANTHER" id="PTHR40076:SF1">
    <property type="entry name" value="MEMBRANE PROTEIN"/>
    <property type="match status" value="1"/>
</dbReference>
<reference evidence="2" key="2">
    <citation type="journal article" date="2021" name="PeerJ">
        <title>Extensive microbial diversity within the chicken gut microbiome revealed by metagenomics and culture.</title>
        <authorList>
            <person name="Gilroy R."/>
            <person name="Ravi A."/>
            <person name="Getino M."/>
            <person name="Pursley I."/>
            <person name="Horton D.L."/>
            <person name="Alikhan N.F."/>
            <person name="Baker D."/>
            <person name="Gharbi K."/>
            <person name="Hall N."/>
            <person name="Watson M."/>
            <person name="Adriaenssens E.M."/>
            <person name="Foster-Nyarko E."/>
            <person name="Jarju S."/>
            <person name="Secka A."/>
            <person name="Antonio M."/>
            <person name="Oren A."/>
            <person name="Chaudhuri R.R."/>
            <person name="La Ragione R."/>
            <person name="Hildebrand F."/>
            <person name="Pallen M.J."/>
        </authorList>
    </citation>
    <scope>NUCLEOTIDE SEQUENCE</scope>
    <source>
        <strain evidence="2">ChiSjej1B19-3389</strain>
    </source>
</reference>
<keyword evidence="1" id="KW-1133">Transmembrane helix</keyword>